<dbReference type="PANTHER" id="PTHR13500:SF0">
    <property type="entry name" value="NUCLEOLAR PRE-RIBOSOMAL-ASSOCIATED PROTEIN 1"/>
    <property type="match status" value="1"/>
</dbReference>
<dbReference type="Pfam" id="PF16201">
    <property type="entry name" value="NopRA1"/>
    <property type="match status" value="1"/>
</dbReference>
<keyword evidence="5" id="KW-1185">Reference proteome</keyword>
<proteinExistence type="predicted"/>
<feature type="domain" description="URB1 N-terminal" evidence="2">
    <location>
        <begin position="92"/>
        <end position="416"/>
    </location>
</feature>
<dbReference type="PANTHER" id="PTHR13500">
    <property type="entry name" value="NUCLEOLAR PRERIBOSOMAL-ASSOCIATED PROTEIN 1"/>
    <property type="match status" value="1"/>
</dbReference>
<dbReference type="GO" id="GO:0000466">
    <property type="term" value="P:maturation of 5.8S rRNA from tricistronic rRNA transcript (SSU-rRNA, 5.8S rRNA, LSU-rRNA)"/>
    <property type="evidence" value="ECO:0007669"/>
    <property type="project" value="TreeGrafter"/>
</dbReference>
<reference evidence="4" key="1">
    <citation type="submission" date="2020-06" db="EMBL/GenBank/DDBJ databases">
        <title>WGS assembly of Ceratodon purpureus strain R40.</title>
        <authorList>
            <person name="Carey S.B."/>
            <person name="Jenkins J."/>
            <person name="Shu S."/>
            <person name="Lovell J.T."/>
            <person name="Sreedasyam A."/>
            <person name="Maumus F."/>
            <person name="Tiley G.P."/>
            <person name="Fernandez-Pozo N."/>
            <person name="Barry K."/>
            <person name="Chen C."/>
            <person name="Wang M."/>
            <person name="Lipzen A."/>
            <person name="Daum C."/>
            <person name="Saski C.A."/>
            <person name="Payton A.C."/>
            <person name="Mcbreen J.C."/>
            <person name="Conrad R.E."/>
            <person name="Kollar L.M."/>
            <person name="Olsson S."/>
            <person name="Huttunen S."/>
            <person name="Landis J.B."/>
            <person name="Wickett N.J."/>
            <person name="Johnson M.G."/>
            <person name="Rensing S.A."/>
            <person name="Grimwood J."/>
            <person name="Schmutz J."/>
            <person name="Mcdaniel S.F."/>
        </authorList>
    </citation>
    <scope>NUCLEOTIDE SEQUENCE</scope>
    <source>
        <strain evidence="4">R40</strain>
    </source>
</reference>
<dbReference type="Pfam" id="PF11707">
    <property type="entry name" value="Npa1"/>
    <property type="match status" value="1"/>
</dbReference>
<evidence type="ECO:0000256" key="1">
    <source>
        <dbReference type="SAM" id="MobiDB-lite"/>
    </source>
</evidence>
<feature type="region of interest" description="Disordered" evidence="1">
    <location>
        <begin position="1"/>
        <end position="31"/>
    </location>
</feature>
<dbReference type="InterPro" id="IPR039844">
    <property type="entry name" value="URB1"/>
</dbReference>
<dbReference type="InterPro" id="IPR032436">
    <property type="entry name" value="URB1_C"/>
</dbReference>
<feature type="domain" description="URB1 C-terminal" evidence="3">
    <location>
        <begin position="2120"/>
        <end position="2310"/>
    </location>
</feature>
<dbReference type="InterPro" id="IPR021714">
    <property type="entry name" value="URB1_N"/>
</dbReference>
<comment type="caution">
    <text evidence="4">The sequence shown here is derived from an EMBL/GenBank/DDBJ whole genome shotgun (WGS) entry which is preliminary data.</text>
</comment>
<evidence type="ECO:0000259" key="2">
    <source>
        <dbReference type="Pfam" id="PF11707"/>
    </source>
</evidence>
<feature type="region of interest" description="Disordered" evidence="1">
    <location>
        <begin position="570"/>
        <end position="628"/>
    </location>
</feature>
<accession>A0A8T0GWY4</accession>
<evidence type="ECO:0000259" key="3">
    <source>
        <dbReference type="Pfam" id="PF16201"/>
    </source>
</evidence>
<name>A0A8T0GWY4_CERPU</name>
<dbReference type="GO" id="GO:0005730">
    <property type="term" value="C:nucleolus"/>
    <property type="evidence" value="ECO:0007669"/>
    <property type="project" value="TreeGrafter"/>
</dbReference>
<dbReference type="GO" id="GO:0000463">
    <property type="term" value="P:maturation of LSU-rRNA from tricistronic rRNA transcript (SSU-rRNA, 5.8S rRNA, LSU-rRNA)"/>
    <property type="evidence" value="ECO:0007669"/>
    <property type="project" value="TreeGrafter"/>
</dbReference>
<dbReference type="EMBL" id="CM026430">
    <property type="protein sequence ID" value="KAG0562634.1"/>
    <property type="molecule type" value="Genomic_DNA"/>
</dbReference>
<evidence type="ECO:0000313" key="4">
    <source>
        <dbReference type="EMBL" id="KAG0562634.1"/>
    </source>
</evidence>
<organism evidence="4 5">
    <name type="scientific">Ceratodon purpureus</name>
    <name type="common">Fire moss</name>
    <name type="synonym">Dicranum purpureum</name>
    <dbReference type="NCBI Taxonomy" id="3225"/>
    <lineage>
        <taxon>Eukaryota</taxon>
        <taxon>Viridiplantae</taxon>
        <taxon>Streptophyta</taxon>
        <taxon>Embryophyta</taxon>
        <taxon>Bryophyta</taxon>
        <taxon>Bryophytina</taxon>
        <taxon>Bryopsida</taxon>
        <taxon>Dicranidae</taxon>
        <taxon>Pseudoditrichales</taxon>
        <taxon>Ditrichaceae</taxon>
        <taxon>Ceratodon</taxon>
    </lineage>
</organism>
<evidence type="ECO:0000313" key="5">
    <source>
        <dbReference type="Proteomes" id="UP000822688"/>
    </source>
</evidence>
<protein>
    <submittedName>
        <fullName evidence="4">Uncharacterized protein</fullName>
    </submittedName>
</protein>
<gene>
    <name evidence="4" type="ORF">KC19_9G161300</name>
</gene>
<sequence>MADREAQELGPSAELEGLELAHEGEEGEQEEEAFVITEQLDEETQNLAAGLASRHSDELLHALQEFLKLLAIPKRGGRVLRQYVLASPKCAELVSAWELGVGAPTAVPLMLLLAELLRHPRGKGEGKAMSGDRQKAKALVVVQSRLDKLARVIGRGKIKDVYSHLGSKQRSRQKAALKLLSSIVLRGKLLAVDVATGFDFTLEALKKLAQHPFKAAGQNKNEGLLHQSTRYFFIEFALSFLVVGDPGLLRWILQKRPLYAGVLHGLAKDGEATIIQVLRVFQEKVMAPASLVPAGLQSVLFGDVALEQLARIAGDELFGESADVAYETLMALCTDPSHGLCPEYASPWESVNVKAGAHGGNQGRLLRLLLRLRVTEAVRHRELLLTTARIRPRLAAAYLDAVPYSLEPRPSPTWFTIMSLVADLVHISSTPPPFVDMALRGLPIPSPDGPLVRNNLRHFLPRALTKVALNRGLQHADVLVKHASLRLLLEALLSLELLLDGAYAAAESSCSQVRAGSSSNRDETLKTDDQESTRLQWLGLVENIQDIMRATLPDPNILLLINSSINMKSSSLKESDGSLKRTQSVVEARAGKRRKKDEGYSVEDDDGAHLSDSNSNMDNEVDEQEENSSALETLAQIWGSEAISSAKGLTESLLHAKVLEILAAYQRVLPVAFADKGFDPFKLLPSDPLQLSLAQQKAFLSLLLATTGAPRNVSHSNRTAYRLVEAGGSGSIYKHVKPLLKLMIGSTVDQIRDSTHLLASRIMVSTGAFESNTWESTLWLDHLFRLEGKSMNTGCDSEDNVGDDLKQHVLGSIGECVVGFVAEAVGSVGRTLYKYFDQLFSLLSAHSLGEESSEHSKDLSGSMVPEFGPFVLCALEHTLRVVRSDSKSMTLPQRSAIVLYVAGVLNDLLRMQTDSRALGIIITSLLSPELGLVTGNPDKSISTLGIEWAPLQALYLEARLFLSGGAIVASPAIQMPSLKSSESSGQLNDVITACRESSEDDPVRLRKDLVSAMVCASLQEVKDNFFQLVEVISKLFGQSTPILITLCGLHCKLLTEVQLSLQSVKKSKDQAMGRQLLVADLLSLFSSNSSNLVVSALDDSSSSLRKQAISVYNFLKSLPFSVLFSAIMHGAEGKALTFEILSAALNSSFSAISVRDRLVIMRMILSCIQQLALSALESLDKKQRLDICFTYLKRLVAIPKILDREEGNDTVSKEILLCKDIITKSLAHPAIAEFCLCPTATEASSGKHRKVARLLDEYTMDYLKFLLDSCSAIDLHGKSESVAEVLGSLQETTFQACKPFIQQAMKLFLLKREVRVAIEDETTFSRDFQLIQSFILELAGYADPKHFLFFLSDLISSKNGRTPSGVSPSTVFLKFAQLFCEKWHQIEQRSKWNAESSVSLPQETLVDVFRHVVNEVLEDATDDGDHCLLSALQISTSASEIGCSSTSSQFALLVSVTPIGVINYCIQHPTVVRGNIARVLVQTSIPHRHEFGKLLCKGTGEEMSEKDGLHLKMASRFLEETESQRETTNFSLSNDDLLLLLPAAKAFLCKYHSSSMTRVVVHVASTYLKLLTTHAKRWDEFVLQLVNLNELGLGVPKMLSEHIKIEELTGSYFNDMLVVMRKCLAICPLSSKKRFSLLRKILPKVGLSFGDLQISSFQGTEADVSTLFFQLYGKAAVARQILLDIEAQAPEELNAAMSVSKQQKLRSLMAETVMRFVTGLASTLTLIFKVISQMTKHSASVCIPGSLNVLGALEEYLQLQLVEVVESIDTTGAEAEILSLFESYAKTCLRYKFGKVEGMKVLRALAMRLADLSDDHTAKRKDTAASVLELVLSHSQFVPYIVSCGTTSRPLPVNLGRQAGKGTVLSSLPSIISLVGSPIVPSTEKASGGTSDMEITSISEFADPHTDNGIDPLEVSEGSQLALLQLVRSLFQLKMHQDSGILSSEDKVTIEELLSLLLAAYGATTIKIDTEIYALMCELEFYGGPGAPGLAGMDYLWGEAALKRRKAKVEKSQHMDEDMDTDENLLEARKRTFKEDLTLDPKRCGLSVLCFSTVAQHAVSLGIPELGAKSKKVFPSDVYDSEEHHLRVAAYDPRFILRFALHGLSEGFIDTEEFVCLGLLALAITSLSSSEEDMRKLGYKILAKYLASLEEGSNFKGQPQIRMLLNYVKNAVTEEWQQLPFVLMLFAAESSCILMHPENPHFMTITRYLLKGPALDLEYVPLFHSMFGSGSPRYRSERLWMLRLLACGLTSSRDSRVFRRQFVLEILMSFYSSPLADSFTRKWVLQVLMKATRIRGCVQALVERSGFLPWLASAAVSYMGLSTSEQDAKEAGDLPIMVLEIMERLLRWKFLEQRCLGEGMAELTTAALSLRYFLTHCTTTPKQRAVFRRPTIRIMTYALRLSQRRKKHETHFSLSLHDLVETIHWVESEGPDSGYGVGTSGETRVLGLQMFLQSSPPAASTLEDKELLSKVASWAVPVVIQGLVETQQKQFTGGRRPEPKKISEGLPEKLTRWLTASLVLGKLASAGNKLGLTKSLADAHPTCLSILGSSQSLQSANFHSVNKELAIQLLQLQIYFSGEGYNPLITALASLWPFHNPEGMLTGMFFYYTPRKEY</sequence>
<dbReference type="Proteomes" id="UP000822688">
    <property type="component" value="Chromosome 9"/>
</dbReference>